<keyword evidence="2" id="KW-0238">DNA-binding</keyword>
<evidence type="ECO:0000256" key="3">
    <source>
        <dbReference type="ARBA" id="ARBA00023242"/>
    </source>
</evidence>
<keyword evidence="7" id="KW-1185">Reference proteome</keyword>
<proteinExistence type="inferred from homology"/>
<feature type="domain" description="HSF-type DNA-binding" evidence="5">
    <location>
        <begin position="70"/>
        <end position="158"/>
    </location>
</feature>
<dbReference type="SUPFAM" id="SSF46785">
    <property type="entry name" value="Winged helix' DNA-binding domain"/>
    <property type="match status" value="1"/>
</dbReference>
<dbReference type="InterPro" id="IPR036390">
    <property type="entry name" value="WH_DNA-bd_sf"/>
</dbReference>
<dbReference type="EMBL" id="BDSP01000206">
    <property type="protein sequence ID" value="GAX24145.1"/>
    <property type="molecule type" value="Genomic_DNA"/>
</dbReference>
<evidence type="ECO:0000256" key="4">
    <source>
        <dbReference type="RuleBase" id="RU004020"/>
    </source>
</evidence>
<dbReference type="Gene3D" id="1.10.10.10">
    <property type="entry name" value="Winged helix-like DNA-binding domain superfamily/Winged helix DNA-binding domain"/>
    <property type="match status" value="1"/>
</dbReference>
<sequence>MSDSLLTGGPESLRCGSSALGIDAASILPFDRVSPDQYPAFARENDATLSFPEKLIMMLMHIEHACISTGRKPEEEAIHWTKSGDAFVVRDEKRLSAVWLRVFFGDTKYSSFTRKLYRWSFHKISPSVYNLDRSQVTVFGSINFHREKKHLVLQMESQTAAKQRRSIMAQQRKIKQQQLLKNKEIKTSFNAVPEKDQQTNSSSDTLLDGFAKERVPKPVNTQSSSNRFSTHDPHHDMMERLQKGLVLANFLREGGYQGSLSSLQRLLEHNGTQHSLDAGVNASSASIADQPSLAMQLLKQRIQQQQVQYERMQMQALAAMIRNRFAQE</sequence>
<dbReference type="PANTHER" id="PTHR10015:SF206">
    <property type="entry name" value="HSF-TYPE DNA-BINDING DOMAIN-CONTAINING PROTEIN"/>
    <property type="match status" value="1"/>
</dbReference>
<dbReference type="GO" id="GO:0043565">
    <property type="term" value="F:sequence-specific DNA binding"/>
    <property type="evidence" value="ECO:0007669"/>
    <property type="project" value="InterPro"/>
</dbReference>
<gene>
    <name evidence="6" type="ORF">FisN_9Hh398</name>
</gene>
<comment type="subcellular location">
    <subcellularLocation>
        <location evidence="1">Nucleus</location>
    </subcellularLocation>
</comment>
<dbReference type="OrthoDB" id="48683at2759"/>
<keyword evidence="3" id="KW-0539">Nucleus</keyword>
<dbReference type="Pfam" id="PF00447">
    <property type="entry name" value="HSF_DNA-bind"/>
    <property type="match status" value="1"/>
</dbReference>
<evidence type="ECO:0000313" key="6">
    <source>
        <dbReference type="EMBL" id="GAX24145.1"/>
    </source>
</evidence>
<dbReference type="GO" id="GO:0005634">
    <property type="term" value="C:nucleus"/>
    <property type="evidence" value="ECO:0007669"/>
    <property type="project" value="UniProtKB-SubCell"/>
</dbReference>
<evidence type="ECO:0000256" key="1">
    <source>
        <dbReference type="ARBA" id="ARBA00004123"/>
    </source>
</evidence>
<evidence type="ECO:0000256" key="2">
    <source>
        <dbReference type="ARBA" id="ARBA00023125"/>
    </source>
</evidence>
<dbReference type="PANTHER" id="PTHR10015">
    <property type="entry name" value="HEAT SHOCK TRANSCRIPTION FACTOR"/>
    <property type="match status" value="1"/>
</dbReference>
<reference evidence="6 7" key="1">
    <citation type="journal article" date="2015" name="Plant Cell">
        <title>Oil accumulation by the oleaginous diatom Fistulifera solaris as revealed by the genome and transcriptome.</title>
        <authorList>
            <person name="Tanaka T."/>
            <person name="Maeda Y."/>
            <person name="Veluchamy A."/>
            <person name="Tanaka M."/>
            <person name="Abida H."/>
            <person name="Marechal E."/>
            <person name="Bowler C."/>
            <person name="Muto M."/>
            <person name="Sunaga Y."/>
            <person name="Tanaka M."/>
            <person name="Yoshino T."/>
            <person name="Taniguchi T."/>
            <person name="Fukuda Y."/>
            <person name="Nemoto M."/>
            <person name="Matsumoto M."/>
            <person name="Wong P.S."/>
            <person name="Aburatani S."/>
            <person name="Fujibuchi W."/>
        </authorList>
    </citation>
    <scope>NUCLEOTIDE SEQUENCE [LARGE SCALE GENOMIC DNA]</scope>
    <source>
        <strain evidence="6 7">JPCC DA0580</strain>
    </source>
</reference>
<protein>
    <recommendedName>
        <fullName evidence="5">HSF-type DNA-binding domain-containing protein</fullName>
    </recommendedName>
</protein>
<dbReference type="InterPro" id="IPR036388">
    <property type="entry name" value="WH-like_DNA-bd_sf"/>
</dbReference>
<evidence type="ECO:0000313" key="7">
    <source>
        <dbReference type="Proteomes" id="UP000198406"/>
    </source>
</evidence>
<dbReference type="Proteomes" id="UP000198406">
    <property type="component" value="Unassembled WGS sequence"/>
</dbReference>
<comment type="similarity">
    <text evidence="4">Belongs to the HSF family.</text>
</comment>
<dbReference type="AlphaFoldDB" id="A0A1Z5KDD1"/>
<organism evidence="6 7">
    <name type="scientific">Fistulifera solaris</name>
    <name type="common">Oleaginous diatom</name>
    <dbReference type="NCBI Taxonomy" id="1519565"/>
    <lineage>
        <taxon>Eukaryota</taxon>
        <taxon>Sar</taxon>
        <taxon>Stramenopiles</taxon>
        <taxon>Ochrophyta</taxon>
        <taxon>Bacillariophyta</taxon>
        <taxon>Bacillariophyceae</taxon>
        <taxon>Bacillariophycidae</taxon>
        <taxon>Naviculales</taxon>
        <taxon>Naviculaceae</taxon>
        <taxon>Fistulifera</taxon>
    </lineage>
</organism>
<dbReference type="InParanoid" id="A0A1Z5KDD1"/>
<dbReference type="SMART" id="SM00415">
    <property type="entry name" value="HSF"/>
    <property type="match status" value="1"/>
</dbReference>
<dbReference type="GO" id="GO:0003700">
    <property type="term" value="F:DNA-binding transcription factor activity"/>
    <property type="evidence" value="ECO:0007669"/>
    <property type="project" value="InterPro"/>
</dbReference>
<name>A0A1Z5KDD1_FISSO</name>
<accession>A0A1Z5KDD1</accession>
<evidence type="ECO:0000259" key="5">
    <source>
        <dbReference type="SMART" id="SM00415"/>
    </source>
</evidence>
<comment type="caution">
    <text evidence="6">The sequence shown here is derived from an EMBL/GenBank/DDBJ whole genome shotgun (WGS) entry which is preliminary data.</text>
</comment>
<dbReference type="InterPro" id="IPR000232">
    <property type="entry name" value="HSF_DNA-bd"/>
</dbReference>